<evidence type="ECO:0000313" key="2">
    <source>
        <dbReference type="EMBL" id="TNN78303.1"/>
    </source>
</evidence>
<reference evidence="2 3" key="1">
    <citation type="submission" date="2019-03" db="EMBL/GenBank/DDBJ databases">
        <title>First draft genome of Liparis tanakae, snailfish: a comprehensive survey of snailfish specific genes.</title>
        <authorList>
            <person name="Kim W."/>
            <person name="Song I."/>
            <person name="Jeong J.-H."/>
            <person name="Kim D."/>
            <person name="Kim S."/>
            <person name="Ryu S."/>
            <person name="Song J.Y."/>
            <person name="Lee S.K."/>
        </authorList>
    </citation>
    <scope>NUCLEOTIDE SEQUENCE [LARGE SCALE GENOMIC DNA]</scope>
    <source>
        <tissue evidence="2">Muscle</tissue>
    </source>
</reference>
<protein>
    <submittedName>
        <fullName evidence="2">Uncharacterized protein</fullName>
    </submittedName>
</protein>
<dbReference type="Proteomes" id="UP000314294">
    <property type="component" value="Unassembled WGS sequence"/>
</dbReference>
<dbReference type="AlphaFoldDB" id="A0A4Z2IMC6"/>
<keyword evidence="3" id="KW-1185">Reference proteome</keyword>
<comment type="caution">
    <text evidence="2">The sequence shown here is derived from an EMBL/GenBank/DDBJ whole genome shotgun (WGS) entry which is preliminary data.</text>
</comment>
<sequence length="240" mass="25806">MALDSKLAVSSMKRPTSSMALLLVWRPRASFSGRSSGKHWATPFCSTIRASSARCVFSAFRSALKAVWWCPAFRATRALCSQHSPTSSLLTGLRRRHEAGYVESPVQSHTDDVNTSPSLLSQAEQGAAEGQDRLLGPEGVLGHLQSVRPMRRQLQLLVESLGVLLLGRQQQLAEPHAPGVGLALYGPVVAGGGVPQQADALVLQDLLAERRFLPPQGVDPPHAVGLVHGGVQSLEEIRRC</sequence>
<organism evidence="2 3">
    <name type="scientific">Liparis tanakae</name>
    <name type="common">Tanaka's snailfish</name>
    <dbReference type="NCBI Taxonomy" id="230148"/>
    <lineage>
        <taxon>Eukaryota</taxon>
        <taxon>Metazoa</taxon>
        <taxon>Chordata</taxon>
        <taxon>Craniata</taxon>
        <taxon>Vertebrata</taxon>
        <taxon>Euteleostomi</taxon>
        <taxon>Actinopterygii</taxon>
        <taxon>Neopterygii</taxon>
        <taxon>Teleostei</taxon>
        <taxon>Neoteleostei</taxon>
        <taxon>Acanthomorphata</taxon>
        <taxon>Eupercaria</taxon>
        <taxon>Perciformes</taxon>
        <taxon>Cottioidei</taxon>
        <taxon>Cottales</taxon>
        <taxon>Liparidae</taxon>
        <taxon>Liparis</taxon>
    </lineage>
</organism>
<name>A0A4Z2IMC6_9TELE</name>
<feature type="region of interest" description="Disordered" evidence="1">
    <location>
        <begin position="102"/>
        <end position="128"/>
    </location>
</feature>
<accession>A0A4Z2IMC6</accession>
<feature type="compositionally biased region" description="Polar residues" evidence="1">
    <location>
        <begin position="105"/>
        <end position="124"/>
    </location>
</feature>
<proteinExistence type="predicted"/>
<evidence type="ECO:0000313" key="3">
    <source>
        <dbReference type="Proteomes" id="UP000314294"/>
    </source>
</evidence>
<gene>
    <name evidence="2" type="ORF">EYF80_011543</name>
</gene>
<evidence type="ECO:0000256" key="1">
    <source>
        <dbReference type="SAM" id="MobiDB-lite"/>
    </source>
</evidence>
<dbReference type="EMBL" id="SRLO01000075">
    <property type="protein sequence ID" value="TNN78303.1"/>
    <property type="molecule type" value="Genomic_DNA"/>
</dbReference>